<dbReference type="Proteomes" id="UP001595844">
    <property type="component" value="Unassembled WGS sequence"/>
</dbReference>
<dbReference type="InterPro" id="IPR013901">
    <property type="entry name" value="Anthrone_oxy"/>
</dbReference>
<dbReference type="Pfam" id="PF08592">
    <property type="entry name" value="Anthrone_oxy"/>
    <property type="match status" value="1"/>
</dbReference>
<feature type="transmembrane region" description="Helical" evidence="1">
    <location>
        <begin position="135"/>
        <end position="154"/>
    </location>
</feature>
<dbReference type="RefSeq" id="WP_378568248.1">
    <property type="nucleotide sequence ID" value="NZ_JBHSDL010000030.1"/>
</dbReference>
<feature type="transmembrane region" description="Helical" evidence="1">
    <location>
        <begin position="83"/>
        <end position="102"/>
    </location>
</feature>
<dbReference type="PROSITE" id="PS51257">
    <property type="entry name" value="PROKAR_LIPOPROTEIN"/>
    <property type="match status" value="1"/>
</dbReference>
<protein>
    <submittedName>
        <fullName evidence="2">Anthrone oxygenase family protein</fullName>
    </submittedName>
</protein>
<evidence type="ECO:0000313" key="3">
    <source>
        <dbReference type="Proteomes" id="UP001595844"/>
    </source>
</evidence>
<organism evidence="2 3">
    <name type="scientific">Nocardia halotolerans</name>
    <dbReference type="NCBI Taxonomy" id="1755878"/>
    <lineage>
        <taxon>Bacteria</taxon>
        <taxon>Bacillati</taxon>
        <taxon>Actinomycetota</taxon>
        <taxon>Actinomycetes</taxon>
        <taxon>Mycobacteriales</taxon>
        <taxon>Nocardiaceae</taxon>
        <taxon>Nocardia</taxon>
    </lineage>
</organism>
<reference evidence="3" key="1">
    <citation type="journal article" date="2019" name="Int. J. Syst. Evol. Microbiol.">
        <title>The Global Catalogue of Microorganisms (GCM) 10K type strain sequencing project: providing services to taxonomists for standard genome sequencing and annotation.</title>
        <authorList>
            <consortium name="The Broad Institute Genomics Platform"/>
            <consortium name="The Broad Institute Genome Sequencing Center for Infectious Disease"/>
            <person name="Wu L."/>
            <person name="Ma J."/>
        </authorList>
    </citation>
    <scope>NUCLEOTIDE SEQUENCE [LARGE SCALE GENOMIC DNA]</scope>
    <source>
        <strain evidence="3">IBRC-M 10490</strain>
    </source>
</reference>
<evidence type="ECO:0000256" key="1">
    <source>
        <dbReference type="SAM" id="Phobius"/>
    </source>
</evidence>
<feature type="transmembrane region" description="Helical" evidence="1">
    <location>
        <begin position="57"/>
        <end position="76"/>
    </location>
</feature>
<proteinExistence type="predicted"/>
<sequence>MAAPTKRPRLTRAAALLSSGLLGGCFLYGGANVLYAFREVPLDVRLTFHTALMSANSVVVQALMALTAATCLLLAVRAAGVERLLAAAATVATVAVFLLTRLGNVPINQDIKVWAATGPPTDYAELLARWEAFHLARVSCALLAFVLIVATTGLSTKEIQP</sequence>
<keyword evidence="1" id="KW-1133">Transmembrane helix</keyword>
<gene>
    <name evidence="2" type="ORF">ACFO5K_25950</name>
</gene>
<keyword evidence="1" id="KW-0812">Transmembrane</keyword>
<keyword evidence="1" id="KW-0472">Membrane</keyword>
<dbReference type="EMBL" id="JBHSDL010000030">
    <property type="protein sequence ID" value="MFC4377530.1"/>
    <property type="molecule type" value="Genomic_DNA"/>
</dbReference>
<accession>A0ABV8VRS5</accession>
<comment type="caution">
    <text evidence="2">The sequence shown here is derived from an EMBL/GenBank/DDBJ whole genome shotgun (WGS) entry which is preliminary data.</text>
</comment>
<name>A0ABV8VRS5_9NOCA</name>
<keyword evidence="3" id="KW-1185">Reference proteome</keyword>
<evidence type="ECO:0000313" key="2">
    <source>
        <dbReference type="EMBL" id="MFC4377530.1"/>
    </source>
</evidence>
<feature type="transmembrane region" description="Helical" evidence="1">
    <location>
        <begin position="12"/>
        <end position="37"/>
    </location>
</feature>